<evidence type="ECO:0000313" key="7">
    <source>
        <dbReference type="Proteomes" id="UP000250140"/>
    </source>
</evidence>
<dbReference type="PANTHER" id="PTHR12599">
    <property type="entry name" value="PTERIN-4-ALPHA-CARBINOLAMINE DEHYDRATASE"/>
    <property type="match status" value="1"/>
</dbReference>
<dbReference type="SUPFAM" id="SSF55248">
    <property type="entry name" value="PCD-like"/>
    <property type="match status" value="1"/>
</dbReference>
<evidence type="ECO:0000256" key="2">
    <source>
        <dbReference type="ARBA" id="ARBA00006472"/>
    </source>
</evidence>
<dbReference type="GO" id="GO:0006729">
    <property type="term" value="P:tetrahydrobiopterin biosynthetic process"/>
    <property type="evidence" value="ECO:0007669"/>
    <property type="project" value="InterPro"/>
</dbReference>
<evidence type="ECO:0000256" key="1">
    <source>
        <dbReference type="ARBA" id="ARBA00001554"/>
    </source>
</evidence>
<comment type="catalytic activity">
    <reaction evidence="1">
        <text>(4aS,6R)-4a-hydroxy-L-erythro-5,6,7,8-tetrahydrobiopterin = (6R)-L-erythro-6,7-dihydrobiopterin + H2O</text>
        <dbReference type="Rhea" id="RHEA:11920"/>
        <dbReference type="ChEBI" id="CHEBI:15377"/>
        <dbReference type="ChEBI" id="CHEBI:15642"/>
        <dbReference type="ChEBI" id="CHEBI:43120"/>
        <dbReference type="EC" id="4.2.1.96"/>
    </reaction>
</comment>
<protein>
    <recommendedName>
        <fullName evidence="3">4a-hydroxytetrahydrobiopterin dehydratase</fullName>
        <ecNumber evidence="3">4.2.1.96</ecNumber>
    </recommendedName>
    <alternativeName>
        <fullName evidence="5">4-alpha-hydroxy-tetrahydropterin dehydratase</fullName>
    </alternativeName>
</protein>
<evidence type="ECO:0000256" key="4">
    <source>
        <dbReference type="ARBA" id="ARBA00023239"/>
    </source>
</evidence>
<dbReference type="EC" id="4.2.1.96" evidence="3"/>
<keyword evidence="7" id="KW-1185">Reference proteome</keyword>
<dbReference type="CDD" id="cd00488">
    <property type="entry name" value="PCD_DCoH"/>
    <property type="match status" value="1"/>
</dbReference>
<dbReference type="GO" id="GO:0008124">
    <property type="term" value="F:4-alpha-hydroxytetrahydrobiopterin dehydratase activity"/>
    <property type="evidence" value="ECO:0007669"/>
    <property type="project" value="UniProtKB-EC"/>
</dbReference>
<organism evidence="6 7">
    <name type="scientific">Glonium stellatum</name>
    <dbReference type="NCBI Taxonomy" id="574774"/>
    <lineage>
        <taxon>Eukaryota</taxon>
        <taxon>Fungi</taxon>
        <taxon>Dikarya</taxon>
        <taxon>Ascomycota</taxon>
        <taxon>Pezizomycotina</taxon>
        <taxon>Dothideomycetes</taxon>
        <taxon>Pleosporomycetidae</taxon>
        <taxon>Gloniales</taxon>
        <taxon>Gloniaceae</taxon>
        <taxon>Glonium</taxon>
    </lineage>
</organism>
<comment type="similarity">
    <text evidence="2">Belongs to the pterin-4-alpha-carbinolamine dehydratase family.</text>
</comment>
<proteinExistence type="inferred from homology"/>
<keyword evidence="4" id="KW-0456">Lyase</keyword>
<dbReference type="InterPro" id="IPR036428">
    <property type="entry name" value="PCD_sf"/>
</dbReference>
<dbReference type="Gene3D" id="3.30.1360.20">
    <property type="entry name" value="Transcriptional coactivator/pterin dehydratase"/>
    <property type="match status" value="1"/>
</dbReference>
<dbReference type="PANTHER" id="PTHR12599:SF0">
    <property type="entry name" value="PTERIN-4-ALPHA-CARBINOLAMINE DEHYDRATASE"/>
    <property type="match status" value="1"/>
</dbReference>
<dbReference type="EMBL" id="KV749310">
    <property type="protein sequence ID" value="OCL10089.1"/>
    <property type="molecule type" value="Genomic_DNA"/>
</dbReference>
<dbReference type="Proteomes" id="UP000250140">
    <property type="component" value="Unassembled WGS sequence"/>
</dbReference>
<evidence type="ECO:0000256" key="5">
    <source>
        <dbReference type="ARBA" id="ARBA00030497"/>
    </source>
</evidence>
<gene>
    <name evidence="6" type="ORF">AOQ84DRAFT_387742</name>
</gene>
<accession>A0A8E2F450</accession>
<evidence type="ECO:0000313" key="6">
    <source>
        <dbReference type="EMBL" id="OCL10089.1"/>
    </source>
</evidence>
<dbReference type="Pfam" id="PF01329">
    <property type="entry name" value="Pterin_4a"/>
    <property type="match status" value="1"/>
</dbReference>
<dbReference type="InterPro" id="IPR001533">
    <property type="entry name" value="Pterin_deHydtase"/>
</dbReference>
<reference evidence="6 7" key="1">
    <citation type="journal article" date="2016" name="Nat. Commun.">
        <title>Ectomycorrhizal ecology is imprinted in the genome of the dominant symbiotic fungus Cenococcum geophilum.</title>
        <authorList>
            <consortium name="DOE Joint Genome Institute"/>
            <person name="Peter M."/>
            <person name="Kohler A."/>
            <person name="Ohm R.A."/>
            <person name="Kuo A."/>
            <person name="Krutzmann J."/>
            <person name="Morin E."/>
            <person name="Arend M."/>
            <person name="Barry K.W."/>
            <person name="Binder M."/>
            <person name="Choi C."/>
            <person name="Clum A."/>
            <person name="Copeland A."/>
            <person name="Grisel N."/>
            <person name="Haridas S."/>
            <person name="Kipfer T."/>
            <person name="LaButti K."/>
            <person name="Lindquist E."/>
            <person name="Lipzen A."/>
            <person name="Maire R."/>
            <person name="Meier B."/>
            <person name="Mihaltcheva S."/>
            <person name="Molinier V."/>
            <person name="Murat C."/>
            <person name="Poggeler S."/>
            <person name="Quandt C.A."/>
            <person name="Sperisen C."/>
            <person name="Tritt A."/>
            <person name="Tisserant E."/>
            <person name="Crous P.W."/>
            <person name="Henrissat B."/>
            <person name="Nehls U."/>
            <person name="Egli S."/>
            <person name="Spatafora J.W."/>
            <person name="Grigoriev I.V."/>
            <person name="Martin F.M."/>
        </authorList>
    </citation>
    <scope>NUCLEOTIDE SEQUENCE [LARGE SCALE GENOMIC DNA]</scope>
    <source>
        <strain evidence="6 7">CBS 207.34</strain>
    </source>
</reference>
<dbReference type="AlphaFoldDB" id="A0A8E2F450"/>
<sequence>MFVEGVKLALSEDLQRQIDRLVTTTAGRWRVSENRKALEALICFKTFKKAWEFMNLVADKASKEKHHPEWCNVYNKVFIRWTTHSSSAISGKDVQMAIFCDEQANALGALQETPFESSLGSLLRPITEA</sequence>
<evidence type="ECO:0000256" key="3">
    <source>
        <dbReference type="ARBA" id="ARBA00013252"/>
    </source>
</evidence>
<name>A0A8E2F450_9PEZI</name>
<dbReference type="OrthoDB" id="277398at2759"/>